<evidence type="ECO:0000256" key="1">
    <source>
        <dbReference type="SAM" id="MobiDB-lite"/>
    </source>
</evidence>
<sequence length="490" mass="52901">MTIQRQYSLPNCTLVLEGLSDQTDASEGEMRPVMSLLINAECHLPGQEKPLLGGREFFESLVTAVSLYAQEFLSGLHLPRHTYSDRPSFVKLERLDRNHHRLSVDPDENNTMTAQQVVNLTTVQLFDLVEAIDQFVADTQTLPFWSLNLAPVPKRYVKSPEPIAKQAIPATIGLSGLALAALAFVSLPAPKVRVPECLTPEATDCPGALNPSEAATSPPSPSVSPSASPFVSPSEAASPSPEASAASPAPDLVQLEQTLNSASAITDPQELDAIAKRLYDQINGQWKTSPRFTENLEYRLGVAKNGDIVGYKAETDAALKNVGQTPLLELLYIPTSSAPVQEAIAQYKVVFTPQGKLEIAPTGSSIGAATPSVTPSPSAVPAMPGEITDKAQLEDLQPKVYDVIDQNWRGTPPFDRDLVYRVRVKADGSVVDYQPDSQIASDYVKDTPLAQLGKPSEPNAEPQEPVASFKVVFKPSGVLQVNPWYGLQTK</sequence>
<dbReference type="Pfam" id="PF14233">
    <property type="entry name" value="DUF4335"/>
    <property type="match status" value="1"/>
</dbReference>
<proteinExistence type="predicted"/>
<dbReference type="RefSeq" id="WP_162422775.1">
    <property type="nucleotide sequence ID" value="NZ_WVIE01000007.1"/>
</dbReference>
<dbReference type="EMBL" id="WVIE01000007">
    <property type="protein sequence ID" value="NDJ17279.1"/>
    <property type="molecule type" value="Genomic_DNA"/>
</dbReference>
<dbReference type="Proteomes" id="UP000646053">
    <property type="component" value="Unassembled WGS sequence"/>
</dbReference>
<dbReference type="InterPro" id="IPR025569">
    <property type="entry name" value="DUF4335"/>
</dbReference>
<name>A0A8J7YZ94_9CYAN</name>
<evidence type="ECO:0000313" key="2">
    <source>
        <dbReference type="EMBL" id="NDJ17279.1"/>
    </source>
</evidence>
<protein>
    <submittedName>
        <fullName evidence="2">DUF4335 domain-containing protein</fullName>
    </submittedName>
</protein>
<organism evidence="2 3">
    <name type="scientific">Myxacorys almedinensis A</name>
    <dbReference type="NCBI Taxonomy" id="2690445"/>
    <lineage>
        <taxon>Bacteria</taxon>
        <taxon>Bacillati</taxon>
        <taxon>Cyanobacteriota</taxon>
        <taxon>Cyanophyceae</taxon>
        <taxon>Leptolyngbyales</taxon>
        <taxon>Leptolyngbyaceae</taxon>
        <taxon>Myxacorys</taxon>
        <taxon>Myxacorys almedinensis</taxon>
    </lineage>
</organism>
<reference evidence="2" key="1">
    <citation type="submission" date="2019-12" db="EMBL/GenBank/DDBJ databases">
        <title>High-Quality draft genome sequences of three cyanobacteria isolated from the limestone walls of the Old Cathedral of Coimbra.</title>
        <authorList>
            <person name="Tiago I."/>
            <person name="Soares F."/>
            <person name="Portugal A."/>
        </authorList>
    </citation>
    <scope>NUCLEOTIDE SEQUENCE</scope>
    <source>
        <strain evidence="2">A</strain>
    </source>
</reference>
<feature type="compositionally biased region" description="Low complexity" evidence="1">
    <location>
        <begin position="211"/>
        <end position="249"/>
    </location>
</feature>
<dbReference type="AlphaFoldDB" id="A0A8J7YZ94"/>
<gene>
    <name evidence="2" type="ORF">GS601_08240</name>
</gene>
<comment type="caution">
    <text evidence="2">The sequence shown here is derived from an EMBL/GenBank/DDBJ whole genome shotgun (WGS) entry which is preliminary data.</text>
</comment>
<accession>A0A8J7YZ94</accession>
<feature type="region of interest" description="Disordered" evidence="1">
    <location>
        <begin position="208"/>
        <end position="249"/>
    </location>
</feature>
<keyword evidence="3" id="KW-1185">Reference proteome</keyword>
<evidence type="ECO:0000313" key="3">
    <source>
        <dbReference type="Proteomes" id="UP000646053"/>
    </source>
</evidence>